<organism evidence="2 3">
    <name type="scientific">Ditylenchus dipsaci</name>
    <dbReference type="NCBI Taxonomy" id="166011"/>
    <lineage>
        <taxon>Eukaryota</taxon>
        <taxon>Metazoa</taxon>
        <taxon>Ecdysozoa</taxon>
        <taxon>Nematoda</taxon>
        <taxon>Chromadorea</taxon>
        <taxon>Rhabditida</taxon>
        <taxon>Tylenchina</taxon>
        <taxon>Tylenchomorpha</taxon>
        <taxon>Sphaerularioidea</taxon>
        <taxon>Anguinidae</taxon>
        <taxon>Anguininae</taxon>
        <taxon>Ditylenchus</taxon>
    </lineage>
</organism>
<accession>A0A915EQI1</accession>
<name>A0A915EQI1_9BILA</name>
<evidence type="ECO:0000256" key="1">
    <source>
        <dbReference type="SAM" id="Phobius"/>
    </source>
</evidence>
<proteinExistence type="predicted"/>
<feature type="transmembrane region" description="Helical" evidence="1">
    <location>
        <begin position="87"/>
        <end position="109"/>
    </location>
</feature>
<protein>
    <submittedName>
        <fullName evidence="3">Major facilitator superfamily (MFS) profile domain-containing protein</fullName>
    </submittedName>
</protein>
<dbReference type="Proteomes" id="UP000887574">
    <property type="component" value="Unplaced"/>
</dbReference>
<dbReference type="AlphaFoldDB" id="A0A915EQI1"/>
<dbReference type="WBParaSite" id="jg7871">
    <property type="protein sequence ID" value="jg7871"/>
    <property type="gene ID" value="jg7871"/>
</dbReference>
<feature type="transmembrane region" description="Helical" evidence="1">
    <location>
        <begin position="25"/>
        <end position="50"/>
    </location>
</feature>
<reference evidence="3" key="1">
    <citation type="submission" date="2022-11" db="UniProtKB">
        <authorList>
            <consortium name="WormBaseParasite"/>
        </authorList>
    </citation>
    <scope>IDENTIFICATION</scope>
</reference>
<keyword evidence="1" id="KW-0472">Membrane</keyword>
<evidence type="ECO:0000313" key="2">
    <source>
        <dbReference type="Proteomes" id="UP000887574"/>
    </source>
</evidence>
<keyword evidence="1" id="KW-0812">Transmembrane</keyword>
<keyword evidence="1" id="KW-1133">Transmembrane helix</keyword>
<feature type="transmembrane region" description="Helical" evidence="1">
    <location>
        <begin position="62"/>
        <end position="81"/>
    </location>
</feature>
<keyword evidence="2" id="KW-1185">Reference proteome</keyword>
<sequence length="131" mass="14280">MFLLLVTIKFDTLNYQPTAKAIASAFWFTVLAVASGIPCNAGVCLISEIFSSKKELVEGSSLSRAFFWILSSILSGTFLIITQHNSLFFAFAACFAASLLAFIILVFILPVEITDASFNCSQNEVSDSFLN</sequence>
<evidence type="ECO:0000313" key="3">
    <source>
        <dbReference type="WBParaSite" id="jg7871"/>
    </source>
</evidence>